<dbReference type="InterPro" id="IPR058240">
    <property type="entry name" value="rSAM_sf"/>
</dbReference>
<evidence type="ECO:0000256" key="12">
    <source>
        <dbReference type="ARBA" id="ARBA00034078"/>
    </source>
</evidence>
<dbReference type="InterPro" id="IPR013785">
    <property type="entry name" value="Aldolase_TIM"/>
</dbReference>
<feature type="binding site" evidence="13">
    <location>
        <position position="162"/>
    </location>
    <ligand>
        <name>[2Fe-2S] cluster</name>
        <dbReference type="ChEBI" id="CHEBI:190135"/>
    </ligand>
</feature>
<evidence type="ECO:0000256" key="2">
    <source>
        <dbReference type="ARBA" id="ARBA00010765"/>
    </source>
</evidence>
<keyword evidence="9" id="KW-0093">Biotin biosynthesis</keyword>
<keyword evidence="10 13" id="KW-0408">Iron</keyword>
<protein>
    <recommendedName>
        <fullName evidence="3">biotin synthase</fullName>
        <ecNumber evidence="3">2.8.1.6</ecNumber>
    </recommendedName>
</protein>
<gene>
    <name evidence="15" type="primary">BIO2</name>
    <name evidence="15" type="ORF">AWJ20_2773</name>
</gene>
<dbReference type="Proteomes" id="UP000189580">
    <property type="component" value="Chromosome b"/>
</dbReference>
<dbReference type="FunFam" id="3.20.20.70:FF:000011">
    <property type="entry name" value="Biotin synthase"/>
    <property type="match status" value="1"/>
</dbReference>
<evidence type="ECO:0000259" key="14">
    <source>
        <dbReference type="PROSITE" id="PS51918"/>
    </source>
</evidence>
<dbReference type="Gene3D" id="3.20.20.70">
    <property type="entry name" value="Aldolase class I"/>
    <property type="match status" value="1"/>
</dbReference>
<dbReference type="KEGG" id="slb:AWJ20_2773"/>
<dbReference type="RefSeq" id="XP_018737628.1">
    <property type="nucleotide sequence ID" value="XM_018879741.1"/>
</dbReference>
<dbReference type="SFLD" id="SFLDS00029">
    <property type="entry name" value="Radical_SAM"/>
    <property type="match status" value="1"/>
</dbReference>
<keyword evidence="11 13" id="KW-0411">Iron-sulfur</keyword>
<dbReference type="InterPro" id="IPR007197">
    <property type="entry name" value="rSAM"/>
</dbReference>
<feature type="binding site" evidence="13">
    <location>
        <position position="118"/>
    </location>
    <ligand>
        <name>[4Fe-4S] cluster</name>
        <dbReference type="ChEBI" id="CHEBI:49883"/>
        <note>4Fe-4S-S-AdoMet</note>
    </ligand>
</feature>
<dbReference type="SFLD" id="SFLDF00272">
    <property type="entry name" value="biotin_synthase"/>
    <property type="match status" value="1"/>
</dbReference>
<dbReference type="SFLD" id="SFLDG01060">
    <property type="entry name" value="BATS_domain_containing"/>
    <property type="match status" value="1"/>
</dbReference>
<comment type="cofactor">
    <cofactor evidence="13">
        <name>[4Fe-4S] cluster</name>
        <dbReference type="ChEBI" id="CHEBI:49883"/>
    </cofactor>
    <text evidence="13">Binds 1 [4Fe-4S] cluster. The cluster is coordinated with 3 cysteines and an exchangeable S-adenosyl-L-methionine.</text>
</comment>
<organism evidence="15 16">
    <name type="scientific">Sugiyamaella lignohabitans</name>
    <dbReference type="NCBI Taxonomy" id="796027"/>
    <lineage>
        <taxon>Eukaryota</taxon>
        <taxon>Fungi</taxon>
        <taxon>Dikarya</taxon>
        <taxon>Ascomycota</taxon>
        <taxon>Saccharomycotina</taxon>
        <taxon>Dipodascomycetes</taxon>
        <taxon>Dipodascales</taxon>
        <taxon>Trichomonascaceae</taxon>
        <taxon>Sugiyamaella</taxon>
    </lineage>
</organism>
<comment type="similarity">
    <text evidence="2">Belongs to the radical SAM superfamily. Biotin synthase family.</text>
</comment>
<accession>A0A167FDA1</accession>
<evidence type="ECO:0000256" key="8">
    <source>
        <dbReference type="ARBA" id="ARBA00022723"/>
    </source>
</evidence>
<dbReference type="InterPro" id="IPR024177">
    <property type="entry name" value="Biotin_synthase"/>
</dbReference>
<dbReference type="Pfam" id="PF04055">
    <property type="entry name" value="Radical_SAM"/>
    <property type="match status" value="1"/>
</dbReference>
<comment type="cofactor">
    <cofactor evidence="12">
        <name>[2Fe-2S] cluster</name>
        <dbReference type="ChEBI" id="CHEBI:190135"/>
    </cofactor>
</comment>
<dbReference type="Pfam" id="PF06968">
    <property type="entry name" value="BATS"/>
    <property type="match status" value="1"/>
</dbReference>
<evidence type="ECO:0000256" key="1">
    <source>
        <dbReference type="ARBA" id="ARBA00004942"/>
    </source>
</evidence>
<comment type="pathway">
    <text evidence="1">Cofactor biosynthesis; biotin biosynthesis; biotin from 7,8-diaminononanoate: step 2/2.</text>
</comment>
<evidence type="ECO:0000313" key="16">
    <source>
        <dbReference type="Proteomes" id="UP000189580"/>
    </source>
</evidence>
<reference evidence="15 16" key="1">
    <citation type="submission" date="2016-02" db="EMBL/GenBank/DDBJ databases">
        <title>Complete genome sequence and transcriptome regulation of the pentose utilising yeast Sugiyamaella lignohabitans.</title>
        <authorList>
            <person name="Bellasio M."/>
            <person name="Peymann A."/>
            <person name="Valli M."/>
            <person name="Sipitzky M."/>
            <person name="Graf A."/>
            <person name="Sauer M."/>
            <person name="Marx H."/>
            <person name="Mattanovich D."/>
        </authorList>
    </citation>
    <scope>NUCLEOTIDE SEQUENCE [LARGE SCALE GENOMIC DNA]</scope>
    <source>
        <strain evidence="15 16">CBS 10342</strain>
    </source>
</reference>
<feature type="binding site" evidence="13">
    <location>
        <position position="255"/>
    </location>
    <ligand>
        <name>[2Fe-2S] cluster</name>
        <dbReference type="ChEBI" id="CHEBI:190135"/>
    </ligand>
</feature>
<keyword evidence="16" id="KW-1185">Reference proteome</keyword>
<evidence type="ECO:0000256" key="9">
    <source>
        <dbReference type="ARBA" id="ARBA00022756"/>
    </source>
</evidence>
<dbReference type="InterPro" id="IPR002684">
    <property type="entry name" value="Biotin_synth/BioAB"/>
</dbReference>
<dbReference type="EMBL" id="CP014503">
    <property type="protein sequence ID" value="ANB15151.1"/>
    <property type="molecule type" value="Genomic_DNA"/>
</dbReference>
<feature type="binding site" evidence="13">
    <location>
        <position position="331"/>
    </location>
    <ligand>
        <name>[2Fe-2S] cluster</name>
        <dbReference type="ChEBI" id="CHEBI:190135"/>
    </ligand>
</feature>
<dbReference type="GO" id="GO:0005739">
    <property type="term" value="C:mitochondrion"/>
    <property type="evidence" value="ECO:0007669"/>
    <property type="project" value="TreeGrafter"/>
</dbReference>
<dbReference type="GO" id="GO:0009102">
    <property type="term" value="P:biotin biosynthetic process"/>
    <property type="evidence" value="ECO:0007669"/>
    <property type="project" value="UniProtKB-UniPathway"/>
</dbReference>
<dbReference type="SMART" id="SM00729">
    <property type="entry name" value="Elp3"/>
    <property type="match status" value="1"/>
</dbReference>
<dbReference type="UniPathway" id="UPA00078">
    <property type="reaction ID" value="UER00162"/>
</dbReference>
<feature type="binding site" evidence="13">
    <location>
        <position position="122"/>
    </location>
    <ligand>
        <name>[4Fe-4S] cluster</name>
        <dbReference type="ChEBI" id="CHEBI:49883"/>
        <note>4Fe-4S-S-AdoMet</note>
    </ligand>
</feature>
<evidence type="ECO:0000256" key="7">
    <source>
        <dbReference type="ARBA" id="ARBA00022714"/>
    </source>
</evidence>
<dbReference type="PANTHER" id="PTHR22976">
    <property type="entry name" value="BIOTIN SYNTHASE"/>
    <property type="match status" value="1"/>
</dbReference>
<dbReference type="GO" id="GO:0004076">
    <property type="term" value="F:biotin synthase activity"/>
    <property type="evidence" value="ECO:0007669"/>
    <property type="project" value="UniProtKB-EC"/>
</dbReference>
<evidence type="ECO:0000256" key="3">
    <source>
        <dbReference type="ARBA" id="ARBA00012236"/>
    </source>
</evidence>
<dbReference type="InterPro" id="IPR006638">
    <property type="entry name" value="Elp3/MiaA/NifB-like_rSAM"/>
</dbReference>
<name>A0A167FDA1_9ASCO</name>
<dbReference type="HAMAP" id="MF_01694">
    <property type="entry name" value="BioB"/>
    <property type="match status" value="1"/>
</dbReference>
<keyword evidence="8 13" id="KW-0479">Metal-binding</keyword>
<keyword evidence="6 13" id="KW-0949">S-adenosyl-L-methionine</keyword>
<dbReference type="AlphaFoldDB" id="A0A167FDA1"/>
<dbReference type="GeneID" id="30034721"/>
<evidence type="ECO:0000256" key="4">
    <source>
        <dbReference type="ARBA" id="ARBA00022485"/>
    </source>
</evidence>
<dbReference type="PROSITE" id="PS51918">
    <property type="entry name" value="RADICAL_SAM"/>
    <property type="match status" value="1"/>
</dbReference>
<dbReference type="SFLD" id="SFLDG01278">
    <property type="entry name" value="biotin_synthase_like"/>
    <property type="match status" value="1"/>
</dbReference>
<evidence type="ECO:0000256" key="10">
    <source>
        <dbReference type="ARBA" id="ARBA00023004"/>
    </source>
</evidence>
<sequence>MIGRLSKGVLSSSHHAIALFHTGIPAFHSVSTTVTAGSSALNETIVPPATTSSDLSTLLQNVRDNTKVRTNWTREEISALYNSPLMDLVYAGATVHRKFHDPSEVQLCTLMNIKSGGCTEDCKYCAQSSRYDTGVKAEKVVTVEQVISEARLAKENGSTRFCMGAAWRDMKGRKSGLKRIANMVSEVNKLGLESCVTLGMVNEEQMKELKDAGLTAYNHNVDTSREYYPSVISTRSYDERLQTIDNVRKSGVSVCSGGILGLGESTEDHIGFLHTLSTMPEHPESVPVNKLVPIKGTPLGDRQAQEIQLPFDAVLRTVATARLIMPKSIIRLAAGRYTMKEQDQMMCFMAGANAIFTGKKMLTTMCNDWNDDKTMLSKWGMKPMKSFERKIKNAEKLSL</sequence>
<dbReference type="OrthoDB" id="2414104at2759"/>
<dbReference type="GO" id="GO:0046872">
    <property type="term" value="F:metal ion binding"/>
    <property type="evidence" value="ECO:0007669"/>
    <property type="project" value="UniProtKB-KW"/>
</dbReference>
<dbReference type="EC" id="2.8.1.6" evidence="3"/>
<evidence type="ECO:0000256" key="6">
    <source>
        <dbReference type="ARBA" id="ARBA00022691"/>
    </source>
</evidence>
<proteinExistence type="inferred from homology"/>
<feature type="binding site" evidence="13">
    <location>
        <position position="125"/>
    </location>
    <ligand>
        <name>[4Fe-4S] cluster</name>
        <dbReference type="ChEBI" id="CHEBI:49883"/>
        <note>4Fe-4S-S-AdoMet</note>
    </ligand>
</feature>
<dbReference type="PIRSF" id="PIRSF001619">
    <property type="entry name" value="Biotin_synth"/>
    <property type="match status" value="1"/>
</dbReference>
<evidence type="ECO:0000256" key="5">
    <source>
        <dbReference type="ARBA" id="ARBA00022679"/>
    </source>
</evidence>
<evidence type="ECO:0000313" key="15">
    <source>
        <dbReference type="EMBL" id="ANB15151.1"/>
    </source>
</evidence>
<dbReference type="PANTHER" id="PTHR22976:SF2">
    <property type="entry name" value="BIOTIN SYNTHASE, MITOCHONDRIAL"/>
    <property type="match status" value="1"/>
</dbReference>
<feature type="binding site" evidence="13">
    <location>
        <position position="195"/>
    </location>
    <ligand>
        <name>[2Fe-2S] cluster</name>
        <dbReference type="ChEBI" id="CHEBI:190135"/>
    </ligand>
</feature>
<comment type="cofactor">
    <cofactor evidence="13">
        <name>[2Fe-2S] cluster</name>
        <dbReference type="ChEBI" id="CHEBI:190135"/>
    </cofactor>
    <text evidence="13">Binds 1 [2Fe-2S] cluster. The cluster is coordinated with 3 cysteines and 1 arginine.</text>
</comment>
<dbReference type="InterPro" id="IPR010722">
    <property type="entry name" value="BATS_dom"/>
</dbReference>
<dbReference type="CDD" id="cd01335">
    <property type="entry name" value="Radical_SAM"/>
    <property type="match status" value="1"/>
</dbReference>
<keyword evidence="5" id="KW-0808">Transferase</keyword>
<dbReference type="GO" id="GO:0051537">
    <property type="term" value="F:2 iron, 2 sulfur cluster binding"/>
    <property type="evidence" value="ECO:0007669"/>
    <property type="project" value="UniProtKB-KW"/>
</dbReference>
<dbReference type="NCBIfam" id="TIGR00433">
    <property type="entry name" value="bioB"/>
    <property type="match status" value="1"/>
</dbReference>
<keyword evidence="4 13" id="KW-0004">4Fe-4S</keyword>
<evidence type="ECO:0000256" key="13">
    <source>
        <dbReference type="PIRSR" id="PIRSR001619-1"/>
    </source>
</evidence>
<evidence type="ECO:0000256" key="11">
    <source>
        <dbReference type="ARBA" id="ARBA00023014"/>
    </source>
</evidence>
<dbReference type="GO" id="GO:0051539">
    <property type="term" value="F:4 iron, 4 sulfur cluster binding"/>
    <property type="evidence" value="ECO:0007669"/>
    <property type="project" value="UniProtKB-KW"/>
</dbReference>
<dbReference type="SUPFAM" id="SSF102114">
    <property type="entry name" value="Radical SAM enzymes"/>
    <property type="match status" value="1"/>
</dbReference>
<dbReference type="SMART" id="SM00876">
    <property type="entry name" value="BATS"/>
    <property type="match status" value="1"/>
</dbReference>
<keyword evidence="7 13" id="KW-0001">2Fe-2S</keyword>
<feature type="domain" description="Radical SAM core" evidence="14">
    <location>
        <begin position="100"/>
        <end position="327"/>
    </location>
</feature>